<dbReference type="GO" id="GO:0004140">
    <property type="term" value="F:dephospho-CoA kinase activity"/>
    <property type="evidence" value="ECO:0007669"/>
    <property type="project" value="UniProtKB-EC"/>
</dbReference>
<accession>A0A3B0WXN2</accession>
<dbReference type="GO" id="GO:0005524">
    <property type="term" value="F:ATP binding"/>
    <property type="evidence" value="ECO:0007669"/>
    <property type="project" value="UniProtKB-KW"/>
</dbReference>
<keyword evidence="3" id="KW-0418">Kinase</keyword>
<dbReference type="HAMAP" id="MF_00376">
    <property type="entry name" value="Dephospho_CoA_kinase"/>
    <property type="match status" value="1"/>
</dbReference>
<dbReference type="SUPFAM" id="SSF52540">
    <property type="entry name" value="P-loop containing nucleoside triphosphate hydrolases"/>
    <property type="match status" value="1"/>
</dbReference>
<dbReference type="PROSITE" id="PS51219">
    <property type="entry name" value="DPCK"/>
    <property type="match status" value="1"/>
</dbReference>
<dbReference type="EMBL" id="UOFE01000048">
    <property type="protein sequence ID" value="VAW55457.1"/>
    <property type="molecule type" value="Genomic_DNA"/>
</dbReference>
<dbReference type="CDD" id="cd02022">
    <property type="entry name" value="DPCK"/>
    <property type="match status" value="1"/>
</dbReference>
<dbReference type="NCBIfam" id="TIGR00152">
    <property type="entry name" value="dephospho-CoA kinase"/>
    <property type="match status" value="1"/>
</dbReference>
<evidence type="ECO:0000256" key="2">
    <source>
        <dbReference type="ARBA" id="ARBA00022840"/>
    </source>
</evidence>
<evidence type="ECO:0000256" key="1">
    <source>
        <dbReference type="ARBA" id="ARBA00022741"/>
    </source>
</evidence>
<dbReference type="Pfam" id="PF01121">
    <property type="entry name" value="CoaE"/>
    <property type="match status" value="1"/>
</dbReference>
<proteinExistence type="inferred from homology"/>
<reference evidence="3" key="1">
    <citation type="submission" date="2018-06" db="EMBL/GenBank/DDBJ databases">
        <authorList>
            <person name="Zhirakovskaya E."/>
        </authorList>
    </citation>
    <scope>NUCLEOTIDE SEQUENCE</scope>
</reference>
<name>A0A3B0WXN2_9ZZZZ</name>
<keyword evidence="3" id="KW-0808">Transferase</keyword>
<organism evidence="3">
    <name type="scientific">hydrothermal vent metagenome</name>
    <dbReference type="NCBI Taxonomy" id="652676"/>
    <lineage>
        <taxon>unclassified sequences</taxon>
        <taxon>metagenomes</taxon>
        <taxon>ecological metagenomes</taxon>
    </lineage>
</organism>
<dbReference type="InterPro" id="IPR027417">
    <property type="entry name" value="P-loop_NTPase"/>
</dbReference>
<keyword evidence="2" id="KW-0067">ATP-binding</keyword>
<dbReference type="GO" id="GO:0015937">
    <property type="term" value="P:coenzyme A biosynthetic process"/>
    <property type="evidence" value="ECO:0007669"/>
    <property type="project" value="InterPro"/>
</dbReference>
<gene>
    <name evidence="3" type="ORF">MNBD_GAMMA05-2487</name>
</gene>
<dbReference type="EC" id="2.7.1.24" evidence="3"/>
<sequence length="199" mass="22793">MLKIGLTGGIGSGKTAASEIFERLGIDIIDTDVISRQLINHDKPTIKIILNTFGENILTSDKSIDRKKLARIVFSDKDKKQLLENILHPKIRDEVNKQILSLSQSSAPNYIIVVIPLLLETGFNDIIDRVLVVLTDEGRRIDRVLQRDERNLDEIHSIITHQVRDETRIKAADDIITNNRDIKHLQSQVRQLDKKYRQM</sequence>
<protein>
    <submittedName>
        <fullName evidence="3">Dephospho-CoA kinase</fullName>
        <ecNumber evidence="3">2.7.1.24</ecNumber>
    </submittedName>
</protein>
<dbReference type="AlphaFoldDB" id="A0A3B0WXN2"/>
<dbReference type="Gene3D" id="3.40.50.300">
    <property type="entry name" value="P-loop containing nucleotide triphosphate hydrolases"/>
    <property type="match status" value="1"/>
</dbReference>
<keyword evidence="1" id="KW-0547">Nucleotide-binding</keyword>
<dbReference type="PANTHER" id="PTHR10695:SF46">
    <property type="entry name" value="BIFUNCTIONAL COENZYME A SYNTHASE-RELATED"/>
    <property type="match status" value="1"/>
</dbReference>
<dbReference type="InterPro" id="IPR001977">
    <property type="entry name" value="Depp_CoAkinase"/>
</dbReference>
<dbReference type="PANTHER" id="PTHR10695">
    <property type="entry name" value="DEPHOSPHO-COA KINASE-RELATED"/>
    <property type="match status" value="1"/>
</dbReference>
<evidence type="ECO:0000313" key="3">
    <source>
        <dbReference type="EMBL" id="VAW55457.1"/>
    </source>
</evidence>